<evidence type="ECO:0000256" key="1">
    <source>
        <dbReference type="SAM" id="Phobius"/>
    </source>
</evidence>
<dbReference type="EMBL" id="GEDG01027973">
    <property type="protein sequence ID" value="JAP13482.1"/>
    <property type="molecule type" value="Transcribed_RNA"/>
</dbReference>
<keyword evidence="1" id="KW-0472">Membrane</keyword>
<evidence type="ECO:0000313" key="2">
    <source>
        <dbReference type="EMBL" id="JAP13482.1"/>
    </source>
</evidence>
<name>A0A0V0H016_SOLCH</name>
<proteinExistence type="predicted"/>
<organism evidence="2">
    <name type="scientific">Solanum chacoense</name>
    <name type="common">Chaco potato</name>
    <dbReference type="NCBI Taxonomy" id="4108"/>
    <lineage>
        <taxon>Eukaryota</taxon>
        <taxon>Viridiplantae</taxon>
        <taxon>Streptophyta</taxon>
        <taxon>Embryophyta</taxon>
        <taxon>Tracheophyta</taxon>
        <taxon>Spermatophyta</taxon>
        <taxon>Magnoliopsida</taxon>
        <taxon>eudicotyledons</taxon>
        <taxon>Gunneridae</taxon>
        <taxon>Pentapetalae</taxon>
        <taxon>asterids</taxon>
        <taxon>lamiids</taxon>
        <taxon>Solanales</taxon>
        <taxon>Solanaceae</taxon>
        <taxon>Solanoideae</taxon>
        <taxon>Solaneae</taxon>
        <taxon>Solanum</taxon>
    </lineage>
</organism>
<accession>A0A0V0H016</accession>
<sequence length="93" mass="11196">MFHQSQHNPCVEQQTRVSTSRDFKFELKLQLEEATKTEKQKIITLKSVALGYSSNLFWIFLFVFFFDGIFSRFLDCFWTLIDDFRMRTKVLIL</sequence>
<reference evidence="2" key="1">
    <citation type="submission" date="2015-12" db="EMBL/GenBank/DDBJ databases">
        <title>Gene expression during late stages of embryo sac development: a critical building block for successful pollen-pistil interactions.</title>
        <authorList>
            <person name="Liu Y."/>
            <person name="Joly V."/>
            <person name="Sabar M."/>
            <person name="Matton D.P."/>
        </authorList>
    </citation>
    <scope>NUCLEOTIDE SEQUENCE</scope>
</reference>
<dbReference type="AlphaFoldDB" id="A0A0V0H016"/>
<keyword evidence="1" id="KW-0812">Transmembrane</keyword>
<feature type="transmembrane region" description="Helical" evidence="1">
    <location>
        <begin position="56"/>
        <end position="81"/>
    </location>
</feature>
<protein>
    <submittedName>
        <fullName evidence="2">Putative ovule protein</fullName>
    </submittedName>
</protein>
<keyword evidence="1" id="KW-1133">Transmembrane helix</keyword>